<dbReference type="InterPro" id="IPR036116">
    <property type="entry name" value="FN3_sf"/>
</dbReference>
<dbReference type="Pfam" id="PF00041">
    <property type="entry name" value="fn3"/>
    <property type="match status" value="1"/>
</dbReference>
<dbReference type="EMBL" id="BBNT01000003">
    <property type="protein sequence ID" value="GAL74903.1"/>
    <property type="molecule type" value="Genomic_DNA"/>
</dbReference>
<accession>A0A090WFC1</accession>
<dbReference type="SMART" id="SM00060">
    <property type="entry name" value="FN3"/>
    <property type="match status" value="1"/>
</dbReference>
<protein>
    <recommendedName>
        <fullName evidence="2">Fibronectin type-III domain-containing protein</fullName>
    </recommendedName>
</protein>
<feature type="signal peptide" evidence="1">
    <location>
        <begin position="1"/>
        <end position="20"/>
    </location>
</feature>
<comment type="caution">
    <text evidence="3">The sequence shown here is derived from an EMBL/GenBank/DDBJ whole genome shotgun (WGS) entry which is preliminary data.</text>
</comment>
<keyword evidence="1" id="KW-0732">Signal</keyword>
<reference evidence="3 4" key="1">
    <citation type="journal article" date="2014" name="Genome Announc.">
        <title>Draft Genome Sequences of Marine Flavobacterium Nonlabens Strains NR17, NR24, NR27, NR32, NR33, and Ara13.</title>
        <authorList>
            <person name="Nakanishi M."/>
            <person name="Meirelles P."/>
            <person name="Suzuki R."/>
            <person name="Takatani N."/>
            <person name="Mino S."/>
            <person name="Suda W."/>
            <person name="Oshima K."/>
            <person name="Hattori M."/>
            <person name="Ohkuma M."/>
            <person name="Hosokawa M."/>
            <person name="Miyashita K."/>
            <person name="Thompson F.L."/>
            <person name="Niwa A."/>
            <person name="Sawabe T."/>
            <person name="Sawabe T."/>
        </authorList>
    </citation>
    <scope>NUCLEOTIDE SEQUENCE [LARGE SCALE GENOMIC DNA]</scope>
    <source>
        <strain evidence="4">JCM19275</strain>
    </source>
</reference>
<dbReference type="CDD" id="cd00063">
    <property type="entry name" value="FN3"/>
    <property type="match status" value="1"/>
</dbReference>
<organism evidence="3 4">
    <name type="scientific">Nonlabens ulvanivorans</name>
    <name type="common">Persicivirga ulvanivorans</name>
    <dbReference type="NCBI Taxonomy" id="906888"/>
    <lineage>
        <taxon>Bacteria</taxon>
        <taxon>Pseudomonadati</taxon>
        <taxon>Bacteroidota</taxon>
        <taxon>Flavobacteriia</taxon>
        <taxon>Flavobacteriales</taxon>
        <taxon>Flavobacteriaceae</taxon>
        <taxon>Nonlabens</taxon>
    </lineage>
</organism>
<dbReference type="SUPFAM" id="SSF49265">
    <property type="entry name" value="Fibronectin type III"/>
    <property type="match status" value="1"/>
</dbReference>
<sequence length="397" mass="42589">MKNKYSLLIILFGIFKITTAQTTAIPNLTVRDVTSSNNFIFVSDGSNNIFRYDTNNLSSSQITVTNDASPFNLSTVANGSRIVYTKQNGITIQLKQVPTTGSLPASNTLINPINQGNISAGEVVDSNAGVIYTTEDLNGGTNHKIINFPTYQFFANAQVTDLAVDGNTLFYCTGINLYSRSINSATATSQLLATGDIYTLAFGNGKLYYAARNSRQIDRMNPDGTSIENVYTDSSSGPIISSMAVVNENVYFIENSGSDLLTLIDPNEVSCTPVQNLTTGTITTNSISVNWDLESDPNTTYRVAAIPVGFNGTNTFINSNINTYNFTGLTPNTDYNVTITKVCSDGTTVDTVITATTGIATTVIYVNKNATGSNNGNDWSNAFTELRDAIAVATGKQ</sequence>
<dbReference type="InterPro" id="IPR003961">
    <property type="entry name" value="FN3_dom"/>
</dbReference>
<evidence type="ECO:0000313" key="4">
    <source>
        <dbReference type="Proteomes" id="UP000029647"/>
    </source>
</evidence>
<dbReference type="Gene3D" id="2.120.10.30">
    <property type="entry name" value="TolB, C-terminal domain"/>
    <property type="match status" value="1"/>
</dbReference>
<dbReference type="InterPro" id="IPR013783">
    <property type="entry name" value="Ig-like_fold"/>
</dbReference>
<evidence type="ECO:0000256" key="1">
    <source>
        <dbReference type="SAM" id="SignalP"/>
    </source>
</evidence>
<dbReference type="SUPFAM" id="SSF63825">
    <property type="entry name" value="YWTD domain"/>
    <property type="match status" value="1"/>
</dbReference>
<dbReference type="InterPro" id="IPR011042">
    <property type="entry name" value="6-blade_b-propeller_TolB-like"/>
</dbReference>
<feature type="domain" description="Fibronectin type-III" evidence="2">
    <location>
        <begin position="273"/>
        <end position="360"/>
    </location>
</feature>
<gene>
    <name evidence="3" type="ORF">JCM19275_942</name>
</gene>
<dbReference type="Proteomes" id="UP000029647">
    <property type="component" value="Unassembled WGS sequence"/>
</dbReference>
<dbReference type="AlphaFoldDB" id="A0A090WFC1"/>
<dbReference type="Gene3D" id="2.60.40.10">
    <property type="entry name" value="Immunoglobulins"/>
    <property type="match status" value="1"/>
</dbReference>
<evidence type="ECO:0000313" key="3">
    <source>
        <dbReference type="EMBL" id="GAL74903.1"/>
    </source>
</evidence>
<feature type="chain" id="PRO_5001868193" description="Fibronectin type-III domain-containing protein" evidence="1">
    <location>
        <begin position="21"/>
        <end position="397"/>
    </location>
</feature>
<name>A0A090WFC1_NONUL</name>
<dbReference type="PROSITE" id="PS50853">
    <property type="entry name" value="FN3"/>
    <property type="match status" value="1"/>
</dbReference>
<proteinExistence type="predicted"/>
<evidence type="ECO:0000259" key="2">
    <source>
        <dbReference type="PROSITE" id="PS50853"/>
    </source>
</evidence>